<dbReference type="EMBL" id="RKQK01000001">
    <property type="protein sequence ID" value="RPE71158.1"/>
    <property type="molecule type" value="Genomic_DNA"/>
</dbReference>
<sequence>MKLTRRDALTLGLGATAASLLPTRASSASADAIAEFTHGAEIGLGDMTLHVPSKVSVGAEVPIQITATGAVCVLVLATENPRPNVATFSFGPMLSAQTVTTRIRLSKTQDIIAIAKMDDGRFVKSQSKVAITQDL</sequence>
<feature type="domain" description="Ig-like SoxY" evidence="1">
    <location>
        <begin position="46"/>
        <end position="132"/>
    </location>
</feature>
<dbReference type="Gene3D" id="2.60.40.2470">
    <property type="entry name" value="SoxY domain"/>
    <property type="match status" value="1"/>
</dbReference>
<dbReference type="Proteomes" id="UP000269689">
    <property type="component" value="Unassembled WGS sequence"/>
</dbReference>
<dbReference type="InterPro" id="IPR006311">
    <property type="entry name" value="TAT_signal"/>
</dbReference>
<evidence type="ECO:0000313" key="3">
    <source>
        <dbReference type="Proteomes" id="UP000269689"/>
    </source>
</evidence>
<protein>
    <submittedName>
        <fullName evidence="2">Sulfur-oxidizing protein SoxY</fullName>
    </submittedName>
</protein>
<keyword evidence="3" id="KW-1185">Reference proteome</keyword>
<dbReference type="PROSITE" id="PS51318">
    <property type="entry name" value="TAT"/>
    <property type="match status" value="1"/>
</dbReference>
<reference evidence="2 3" key="1">
    <citation type="submission" date="2018-11" db="EMBL/GenBank/DDBJ databases">
        <title>Genomic Encyclopedia of Type Strains, Phase IV (KMG-IV): sequencing the most valuable type-strain genomes for metagenomic binning, comparative biology and taxonomic classification.</title>
        <authorList>
            <person name="Goeker M."/>
        </authorList>
    </citation>
    <scope>NUCLEOTIDE SEQUENCE [LARGE SCALE GENOMIC DNA]</scope>
    <source>
        <strain evidence="2 3">DSM 104731</strain>
    </source>
</reference>
<dbReference type="AlphaFoldDB" id="A0A3N4UMC4"/>
<evidence type="ECO:0000259" key="1">
    <source>
        <dbReference type="Pfam" id="PF13501"/>
    </source>
</evidence>
<dbReference type="InterPro" id="IPR032711">
    <property type="entry name" value="SoxY"/>
</dbReference>
<dbReference type="OrthoDB" id="9804570at2"/>
<evidence type="ECO:0000313" key="2">
    <source>
        <dbReference type="EMBL" id="RPE71158.1"/>
    </source>
</evidence>
<dbReference type="InterPro" id="IPR038162">
    <property type="entry name" value="SoxY_sf"/>
</dbReference>
<dbReference type="RefSeq" id="WP_123791400.1">
    <property type="nucleotide sequence ID" value="NZ_RKQK01000001.1"/>
</dbReference>
<accession>A0A3N4UMC4</accession>
<organism evidence="2 3">
    <name type="scientific">Pacificibacter maritimus</name>
    <dbReference type="NCBI Taxonomy" id="762213"/>
    <lineage>
        <taxon>Bacteria</taxon>
        <taxon>Pseudomonadati</taxon>
        <taxon>Pseudomonadota</taxon>
        <taxon>Alphaproteobacteria</taxon>
        <taxon>Rhodobacterales</taxon>
        <taxon>Roseobacteraceae</taxon>
        <taxon>Pacificibacter</taxon>
    </lineage>
</organism>
<dbReference type="Pfam" id="PF13501">
    <property type="entry name" value="SoxY"/>
    <property type="match status" value="1"/>
</dbReference>
<gene>
    <name evidence="2" type="ORF">EDD53_0272</name>
</gene>
<name>A0A3N4UMC4_9RHOB</name>
<comment type="caution">
    <text evidence="2">The sequence shown here is derived from an EMBL/GenBank/DDBJ whole genome shotgun (WGS) entry which is preliminary data.</text>
</comment>
<proteinExistence type="predicted"/>